<evidence type="ECO:0000256" key="2">
    <source>
        <dbReference type="SAM" id="SignalP"/>
    </source>
</evidence>
<evidence type="ECO:0000256" key="1">
    <source>
        <dbReference type="SAM" id="MobiDB-lite"/>
    </source>
</evidence>
<feature type="region of interest" description="Disordered" evidence="1">
    <location>
        <begin position="104"/>
        <end position="127"/>
    </location>
</feature>
<feature type="chain" id="PRO_5043940035" description="Secreted protein" evidence="2">
    <location>
        <begin position="28"/>
        <end position="127"/>
    </location>
</feature>
<protein>
    <recommendedName>
        <fullName evidence="4">Secreted protein</fullName>
    </recommendedName>
</protein>
<proteinExistence type="predicted"/>
<evidence type="ECO:0008006" key="4">
    <source>
        <dbReference type="Google" id="ProtNLM"/>
    </source>
</evidence>
<feature type="region of interest" description="Disordered" evidence="1">
    <location>
        <begin position="50"/>
        <end position="83"/>
    </location>
</feature>
<reference evidence="3" key="1">
    <citation type="submission" date="2022-10" db="EMBL/GenBank/DDBJ databases">
        <title>The complete genomes of actinobacterial strains from the NBC collection.</title>
        <authorList>
            <person name="Joergensen T.S."/>
            <person name="Alvarez Arevalo M."/>
            <person name="Sterndorff E.B."/>
            <person name="Faurdal D."/>
            <person name="Vuksanovic O."/>
            <person name="Mourched A.-S."/>
            <person name="Charusanti P."/>
            <person name="Shaw S."/>
            <person name="Blin K."/>
            <person name="Weber T."/>
        </authorList>
    </citation>
    <scope>NUCLEOTIDE SEQUENCE</scope>
    <source>
        <strain evidence="3">NBC_01401</strain>
    </source>
</reference>
<evidence type="ECO:0000313" key="3">
    <source>
        <dbReference type="EMBL" id="WTY93814.1"/>
    </source>
</evidence>
<keyword evidence="2" id="KW-0732">Signal</keyword>
<organism evidence="3">
    <name type="scientific">Streptomyces sp. NBC_01401</name>
    <dbReference type="NCBI Taxonomy" id="2903854"/>
    <lineage>
        <taxon>Bacteria</taxon>
        <taxon>Bacillati</taxon>
        <taxon>Actinomycetota</taxon>
        <taxon>Actinomycetes</taxon>
        <taxon>Kitasatosporales</taxon>
        <taxon>Streptomycetaceae</taxon>
        <taxon>Streptomyces</taxon>
    </lineage>
</organism>
<dbReference type="EMBL" id="CP109535">
    <property type="protein sequence ID" value="WTY93814.1"/>
    <property type="molecule type" value="Genomic_DNA"/>
</dbReference>
<sequence length="127" mass="12662">MRAAAVRFVLAILMGLLLTPHSGTASADARTTSAPAMRAATLPNATVGEAHGEYGTCGTSDRGGEANGLPRHRHRSATAPDAPSRSAAAAALCGMCAPAAAAAPGNARRAPRSSAAHSSSALQVFRC</sequence>
<gene>
    <name evidence="3" type="ORF">OG626_02385</name>
</gene>
<name>A0AAU3GPR7_9ACTN</name>
<feature type="compositionally biased region" description="Low complexity" evidence="1">
    <location>
        <begin position="104"/>
        <end position="121"/>
    </location>
</feature>
<feature type="signal peptide" evidence="2">
    <location>
        <begin position="1"/>
        <end position="27"/>
    </location>
</feature>
<accession>A0AAU3GPR7</accession>
<dbReference type="AlphaFoldDB" id="A0AAU3GPR7"/>